<evidence type="ECO:0000259" key="19">
    <source>
        <dbReference type="Pfam" id="PF00361"/>
    </source>
</evidence>
<comment type="function">
    <text evidence="1">Core subunit of the mitochondrial membrane respiratory chain NADH dehydrogenase (Complex I) that is believed to belong to the minimal assembly required for catalysis. Complex I functions in the transfer of electrons from NADH to the respiratory chain. The immediate electron acceptor for the enzyme is believed to be ubiquinone.</text>
</comment>
<keyword evidence="6" id="KW-0813">Transport</keyword>
<evidence type="ECO:0000256" key="6">
    <source>
        <dbReference type="ARBA" id="ARBA00022448"/>
    </source>
</evidence>
<evidence type="ECO:0000256" key="16">
    <source>
        <dbReference type="ARBA" id="ARBA00023136"/>
    </source>
</evidence>
<comment type="subcellular location">
    <subcellularLocation>
        <location evidence="2 18">Mitochondrion inner membrane</location>
        <topology evidence="2 18">Multi-pass membrane protein</topology>
    </subcellularLocation>
</comment>
<dbReference type="InterPro" id="IPR001750">
    <property type="entry name" value="ND/Mrp_TM"/>
</dbReference>
<dbReference type="Pfam" id="PF00361">
    <property type="entry name" value="Proton_antipo_M"/>
    <property type="match status" value="1"/>
</dbReference>
<evidence type="ECO:0000256" key="4">
    <source>
        <dbReference type="ARBA" id="ARBA00012944"/>
    </source>
</evidence>
<dbReference type="PANTHER" id="PTHR46552:SF1">
    <property type="entry name" value="NADH-UBIQUINONE OXIDOREDUCTASE CHAIN 2"/>
    <property type="match status" value="1"/>
</dbReference>
<feature type="transmembrane region" description="Helical" evidence="18">
    <location>
        <begin position="6"/>
        <end position="26"/>
    </location>
</feature>
<feature type="domain" description="NADH:quinone oxidoreductase/Mrp antiporter transmembrane" evidence="19">
    <location>
        <begin position="28"/>
        <end position="289"/>
    </location>
</feature>
<dbReference type="InterPro" id="IPR003917">
    <property type="entry name" value="NADH_UbQ_OxRdtase_chain2"/>
</dbReference>
<evidence type="ECO:0000256" key="5">
    <source>
        <dbReference type="ARBA" id="ARBA00021008"/>
    </source>
</evidence>
<comment type="similarity">
    <text evidence="3 18">Belongs to the complex I subunit 2 family.</text>
</comment>
<feature type="transmembrane region" description="Helical" evidence="18">
    <location>
        <begin position="273"/>
        <end position="298"/>
    </location>
</feature>
<evidence type="ECO:0000256" key="13">
    <source>
        <dbReference type="ARBA" id="ARBA00023027"/>
    </source>
</evidence>
<dbReference type="GO" id="GO:0005743">
    <property type="term" value="C:mitochondrial inner membrane"/>
    <property type="evidence" value="ECO:0007669"/>
    <property type="project" value="UniProtKB-SubCell"/>
</dbReference>
<dbReference type="InterPro" id="IPR050175">
    <property type="entry name" value="Complex_I_Subunit_2"/>
</dbReference>
<keyword evidence="14 18" id="KW-0830">Ubiquinone</keyword>
<evidence type="ECO:0000313" key="20">
    <source>
        <dbReference type="EMBL" id="AML25992.1"/>
    </source>
</evidence>
<comment type="catalytic activity">
    <reaction evidence="17 18">
        <text>a ubiquinone + NADH + 5 H(+)(in) = a ubiquinol + NAD(+) + 4 H(+)(out)</text>
        <dbReference type="Rhea" id="RHEA:29091"/>
        <dbReference type="Rhea" id="RHEA-COMP:9565"/>
        <dbReference type="Rhea" id="RHEA-COMP:9566"/>
        <dbReference type="ChEBI" id="CHEBI:15378"/>
        <dbReference type="ChEBI" id="CHEBI:16389"/>
        <dbReference type="ChEBI" id="CHEBI:17976"/>
        <dbReference type="ChEBI" id="CHEBI:57540"/>
        <dbReference type="ChEBI" id="CHEBI:57945"/>
        <dbReference type="EC" id="7.1.1.2"/>
    </reaction>
</comment>
<evidence type="ECO:0000256" key="10">
    <source>
        <dbReference type="ARBA" id="ARBA00022967"/>
    </source>
</evidence>
<dbReference type="PANTHER" id="PTHR46552">
    <property type="entry name" value="NADH-UBIQUINONE OXIDOREDUCTASE CHAIN 2"/>
    <property type="match status" value="1"/>
</dbReference>
<evidence type="ECO:0000256" key="1">
    <source>
        <dbReference type="ARBA" id="ARBA00003257"/>
    </source>
</evidence>
<feature type="transmembrane region" description="Helical" evidence="18">
    <location>
        <begin position="33"/>
        <end position="50"/>
    </location>
</feature>
<keyword evidence="9 18" id="KW-0999">Mitochondrion inner membrane</keyword>
<proteinExistence type="inferred from homology"/>
<dbReference type="EMBL" id="KT696188">
    <property type="protein sequence ID" value="AML25992.1"/>
    <property type="molecule type" value="Genomic_DNA"/>
</dbReference>
<keyword evidence="13 18" id="KW-0520">NAD</keyword>
<gene>
    <name evidence="20" type="primary">ND2</name>
</gene>
<dbReference type="GO" id="GO:0008137">
    <property type="term" value="F:NADH dehydrogenase (ubiquinone) activity"/>
    <property type="evidence" value="ECO:0007669"/>
    <property type="project" value="UniProtKB-EC"/>
</dbReference>
<evidence type="ECO:0000256" key="8">
    <source>
        <dbReference type="ARBA" id="ARBA00022692"/>
    </source>
</evidence>
<evidence type="ECO:0000256" key="12">
    <source>
        <dbReference type="ARBA" id="ARBA00022989"/>
    </source>
</evidence>
<keyword evidence="8 18" id="KW-0812">Transmembrane</keyword>
<evidence type="ECO:0000256" key="2">
    <source>
        <dbReference type="ARBA" id="ARBA00004448"/>
    </source>
</evidence>
<keyword evidence="15 18" id="KW-0496">Mitochondrion</keyword>
<organism evidence="20">
    <name type="scientific">Staphylinidae sp. BMNH 1274232</name>
    <dbReference type="NCBI Taxonomy" id="1796565"/>
    <lineage>
        <taxon>Eukaryota</taxon>
        <taxon>Metazoa</taxon>
        <taxon>Ecdysozoa</taxon>
        <taxon>Arthropoda</taxon>
        <taxon>Hexapoda</taxon>
        <taxon>Insecta</taxon>
        <taxon>Pterygota</taxon>
        <taxon>Neoptera</taxon>
        <taxon>Endopterygota</taxon>
        <taxon>Coleoptera</taxon>
        <taxon>Polyphaga</taxon>
        <taxon>Staphyliniformia</taxon>
        <taxon>Staphylinidae</taxon>
    </lineage>
</organism>
<keyword evidence="11 18" id="KW-0249">Electron transport</keyword>
<evidence type="ECO:0000256" key="17">
    <source>
        <dbReference type="ARBA" id="ARBA00049551"/>
    </source>
</evidence>
<dbReference type="EC" id="7.1.1.2" evidence="4 18"/>
<evidence type="ECO:0000256" key="11">
    <source>
        <dbReference type="ARBA" id="ARBA00022982"/>
    </source>
</evidence>
<feature type="transmembrane region" description="Helical" evidence="18">
    <location>
        <begin position="202"/>
        <end position="227"/>
    </location>
</feature>
<dbReference type="PRINTS" id="PR01436">
    <property type="entry name" value="NADHDHGNASE2"/>
</dbReference>
<accession>A0A126TEP5</accession>
<reference evidence="20" key="1">
    <citation type="submission" date="2015-09" db="EMBL/GenBank/DDBJ databases">
        <title>Capturing the unknown biodiversity of arthropods in tropical forests using metagenomics.</title>
        <authorList>
            <person name="Andujar C."/>
            <person name="Creedy T.J."/>
            <person name="Garner B."/>
            <person name="Canty R."/>
            <person name="Warner H.B."/>
            <person name="Lipecki J."/>
            <person name="Crampton-Platt A."/>
            <person name="Gabrielli M."/>
            <person name="Croydon-Veleslavov I.A."/>
            <person name="Lim J.L."/>
            <person name="Linard B."/>
            <person name="Vogler A."/>
        </authorList>
    </citation>
    <scope>NUCLEOTIDE SEQUENCE</scope>
</reference>
<keyword evidence="16 18" id="KW-0472">Membrane</keyword>
<comment type="function">
    <text evidence="18">Core subunit of the mitochondrial membrane respiratory chain NADH dehydrogenase (Complex I) which catalyzes electron transfer from NADH through the respiratory chain, using ubiquinone as an electron acceptor. Essential for the catalytic activity and assembly of complex I.</text>
</comment>
<name>A0A126TEP5_9COLE</name>
<geneLocation type="mitochondrion" evidence="20"/>
<evidence type="ECO:0000256" key="9">
    <source>
        <dbReference type="ARBA" id="ARBA00022792"/>
    </source>
</evidence>
<keyword evidence="10 18" id="KW-1278">Translocase</keyword>
<sequence>MLFFLIYFYYKILFFITLIMGSFISISSNSTMGMWIGLEINLLSFIPLIQEKNNQYSSESSLKYFLTQALASTILLFSLIFMTKNLMIMKNIDNSIMIIFNSALLTKMGMAPFHFWFPEVIEGLNWLNCLILLTWQKITPMVLIMFNMNFQYFFLIIIVFSMMVSGFIGINQISLRKILAYSSINHMAWMISSMYFSETIWMTYFLIYSILSINIIAMFFMLNIYFYNQLIISLNNNMMWKFFFSFNFLSLSGLPPFLGFMPKWLTIQYLIQINWFLLAFFMVMLTLMTLFFYIRLIFNIMVISNNEINYLYQSKLKTSIMVIFNLITLKSLLLFNLTFNFF</sequence>
<dbReference type="GO" id="GO:0006120">
    <property type="term" value="P:mitochondrial electron transport, NADH to ubiquinone"/>
    <property type="evidence" value="ECO:0007669"/>
    <property type="project" value="InterPro"/>
</dbReference>
<evidence type="ECO:0000256" key="14">
    <source>
        <dbReference type="ARBA" id="ARBA00023075"/>
    </source>
</evidence>
<feature type="transmembrane region" description="Helical" evidence="18">
    <location>
        <begin position="95"/>
        <end position="117"/>
    </location>
</feature>
<feature type="transmembrane region" description="Helical" evidence="18">
    <location>
        <begin position="239"/>
        <end position="261"/>
    </location>
</feature>
<dbReference type="AlphaFoldDB" id="A0A126TEP5"/>
<evidence type="ECO:0000256" key="7">
    <source>
        <dbReference type="ARBA" id="ARBA00022660"/>
    </source>
</evidence>
<feature type="transmembrane region" description="Helical" evidence="18">
    <location>
        <begin position="319"/>
        <end position="339"/>
    </location>
</feature>
<feature type="transmembrane region" description="Helical" evidence="18">
    <location>
        <begin position="62"/>
        <end position="83"/>
    </location>
</feature>
<feature type="transmembrane region" description="Helical" evidence="18">
    <location>
        <begin position="150"/>
        <end position="171"/>
    </location>
</feature>
<protein>
    <recommendedName>
        <fullName evidence="5 18">NADH-ubiquinone oxidoreductase chain 2</fullName>
        <ecNumber evidence="4 18">7.1.1.2</ecNumber>
    </recommendedName>
</protein>
<keyword evidence="12 18" id="KW-1133">Transmembrane helix</keyword>
<evidence type="ECO:0000256" key="18">
    <source>
        <dbReference type="RuleBase" id="RU003403"/>
    </source>
</evidence>
<keyword evidence="7 18" id="KW-0679">Respiratory chain</keyword>
<evidence type="ECO:0000256" key="3">
    <source>
        <dbReference type="ARBA" id="ARBA00007012"/>
    </source>
</evidence>
<feature type="transmembrane region" description="Helical" evidence="18">
    <location>
        <begin position="178"/>
        <end position="196"/>
    </location>
</feature>
<evidence type="ECO:0000256" key="15">
    <source>
        <dbReference type="ARBA" id="ARBA00023128"/>
    </source>
</evidence>